<accession>A0A286UQC0</accession>
<evidence type="ECO:0000313" key="2">
    <source>
        <dbReference type="EMBL" id="PAV21675.1"/>
    </source>
</evidence>
<keyword evidence="1" id="KW-0472">Membrane</keyword>
<dbReference type="EMBL" id="NBII01000002">
    <property type="protein sequence ID" value="PAV21675.1"/>
    <property type="molecule type" value="Genomic_DNA"/>
</dbReference>
<dbReference type="AlphaFoldDB" id="A0A286UQC0"/>
<proteinExistence type="predicted"/>
<dbReference type="Proteomes" id="UP000217199">
    <property type="component" value="Unassembled WGS sequence"/>
</dbReference>
<protein>
    <submittedName>
        <fullName evidence="2">Uncharacterized protein</fullName>
    </submittedName>
</protein>
<sequence length="139" mass="15240">MLYIPPMPSFCSTPLLKSSPHLSLTPSTKACPHIRLTGNIPSPVFSSFKWLSFFWNLRGSVPPLEYKFCNWYEIFCSIMVGSVGSKETDEVAAAGEDSPNCPPPPLCIIYYVRSALGGGGLMVSGLTFLASITRFQKLK</sequence>
<feature type="transmembrane region" description="Helical" evidence="1">
    <location>
        <begin position="108"/>
        <end position="132"/>
    </location>
</feature>
<organism evidence="2 3">
    <name type="scientific">Pyrrhoderma noxium</name>
    <dbReference type="NCBI Taxonomy" id="2282107"/>
    <lineage>
        <taxon>Eukaryota</taxon>
        <taxon>Fungi</taxon>
        <taxon>Dikarya</taxon>
        <taxon>Basidiomycota</taxon>
        <taxon>Agaricomycotina</taxon>
        <taxon>Agaricomycetes</taxon>
        <taxon>Hymenochaetales</taxon>
        <taxon>Hymenochaetaceae</taxon>
        <taxon>Pyrrhoderma</taxon>
    </lineage>
</organism>
<evidence type="ECO:0000313" key="3">
    <source>
        <dbReference type="Proteomes" id="UP000217199"/>
    </source>
</evidence>
<reference evidence="2 3" key="1">
    <citation type="journal article" date="2017" name="Mol. Ecol.">
        <title>Comparative and population genomic landscape of Phellinus noxius: A hypervariable fungus causing root rot in trees.</title>
        <authorList>
            <person name="Chung C.L."/>
            <person name="Lee T.J."/>
            <person name="Akiba M."/>
            <person name="Lee H.H."/>
            <person name="Kuo T.H."/>
            <person name="Liu D."/>
            <person name="Ke H.M."/>
            <person name="Yokoi T."/>
            <person name="Roa M.B."/>
            <person name="Lu M.J."/>
            <person name="Chang Y.Y."/>
            <person name="Ann P.J."/>
            <person name="Tsai J.N."/>
            <person name="Chen C.Y."/>
            <person name="Tzean S.S."/>
            <person name="Ota Y."/>
            <person name="Hattori T."/>
            <person name="Sahashi N."/>
            <person name="Liou R.F."/>
            <person name="Kikuchi T."/>
            <person name="Tsai I.J."/>
        </authorList>
    </citation>
    <scope>NUCLEOTIDE SEQUENCE [LARGE SCALE GENOMIC DNA]</scope>
    <source>
        <strain evidence="2 3">FFPRI411160</strain>
    </source>
</reference>
<dbReference type="InParanoid" id="A0A286UQC0"/>
<comment type="caution">
    <text evidence="2">The sequence shown here is derived from an EMBL/GenBank/DDBJ whole genome shotgun (WGS) entry which is preliminary data.</text>
</comment>
<keyword evidence="1" id="KW-0812">Transmembrane</keyword>
<evidence type="ECO:0000256" key="1">
    <source>
        <dbReference type="SAM" id="Phobius"/>
    </source>
</evidence>
<name>A0A286UQC0_9AGAM</name>
<gene>
    <name evidence="2" type="ORF">PNOK_0163200</name>
</gene>
<keyword evidence="3" id="KW-1185">Reference proteome</keyword>
<keyword evidence="1" id="KW-1133">Transmembrane helix</keyword>